<proteinExistence type="evidence at transcript level"/>
<dbReference type="ProteomicsDB" id="6382"/>
<dbReference type="EMBL" id="AK294033">
    <property type="protein sequence ID" value="BAH11656.1"/>
    <property type="molecule type" value="mRNA"/>
</dbReference>
<organism evidence="2">
    <name type="scientific">Homo sapiens</name>
    <name type="common">Human</name>
    <dbReference type="NCBI Taxonomy" id="9606"/>
    <lineage>
        <taxon>Eukaryota</taxon>
        <taxon>Metazoa</taxon>
        <taxon>Chordata</taxon>
        <taxon>Craniata</taxon>
        <taxon>Vertebrata</taxon>
        <taxon>Euteleostomi</taxon>
        <taxon>Mammalia</taxon>
        <taxon>Eutheria</taxon>
        <taxon>Euarchontoglires</taxon>
        <taxon>Primates</taxon>
        <taxon>Haplorrhini</taxon>
        <taxon>Catarrhini</taxon>
        <taxon>Hominidae</taxon>
        <taxon>Homo</taxon>
    </lineage>
</organism>
<accession>B7Z1X0</accession>
<protein>
    <submittedName>
        <fullName evidence="2">cDNA FLJ54669</fullName>
    </submittedName>
</protein>
<feature type="compositionally biased region" description="Polar residues" evidence="1">
    <location>
        <begin position="1"/>
        <end position="29"/>
    </location>
</feature>
<name>B7Z1X0_HUMAN</name>
<reference evidence="2" key="1">
    <citation type="submission" date="2007-10" db="EMBL/GenBank/DDBJ databases">
        <title>NEDO human cDNA sequencing project focused on splicing variants.</title>
        <authorList>
            <person name="Wakamatsu A."/>
            <person name="Yamamoto J."/>
            <person name="Kimura K."/>
            <person name="Ishii S."/>
            <person name="Watanabe K."/>
            <person name="Sugiyama A."/>
            <person name="Murakawa K."/>
            <person name="Kaida T."/>
            <person name="Tsuchiya K."/>
            <person name="Fukuzumi Y."/>
            <person name="Kumagai A."/>
            <person name="Oishi Y."/>
            <person name="Yamamoto S."/>
            <person name="Ono Y."/>
            <person name="Komori Y."/>
            <person name="Yamazaki M."/>
            <person name="Kisu Y."/>
            <person name="Nishikawa T."/>
            <person name="Sugano S."/>
            <person name="Nomura N."/>
            <person name="Isogai T."/>
        </authorList>
    </citation>
    <scope>NUCLEOTIDE SEQUENCE</scope>
    <source>
        <tissue evidence="2">Cerebellum</tissue>
    </source>
</reference>
<evidence type="ECO:0000313" key="2">
    <source>
        <dbReference type="EMBL" id="BAH11656.1"/>
    </source>
</evidence>
<evidence type="ECO:0000256" key="1">
    <source>
        <dbReference type="SAM" id="MobiDB-lite"/>
    </source>
</evidence>
<dbReference type="AlphaFoldDB" id="B7Z1X0"/>
<feature type="region of interest" description="Disordered" evidence="1">
    <location>
        <begin position="1"/>
        <end position="83"/>
    </location>
</feature>
<sequence>MATSTRCATPVASCSGQTRRPTGSRSGSGVQVGAGGTPTPTHPAYQLGETGGAPSLLGLEWDSAMSPWAGGPSPPPQKSWTASTDVVRRTRLRDGASVFLGTTAGPHKGSYVQRILPSSWGSLGPGPEGGAVKA</sequence>